<accession>A0ACA8QT25</accession>
<gene>
    <name evidence="1" type="ORF">A5CPYCFAH4_01230</name>
</gene>
<name>A0ACA8QT25_9BACT</name>
<protein>
    <submittedName>
        <fullName evidence="1">UPF0056 inner membrane protein</fullName>
    </submittedName>
</protein>
<sequence length="237" mass="25611">MIIFAPQYKVPNPKMLKEGFLFTFISAFMALFPVANPVGAGFLVNGLLSGLDDEDRKSIIRRIITDYLLVGLGSLAVGHFVLTLFGLSLPVIQLGGGLLICRTALQWLSDSDSSVGHAQGKDVNPLHKIALESQVFYPITFPISIGPGSVSVILTLMASVSMKDGWAKGLLSYAIIALVIVLMCLILYLFLSQGERIIRKIGTSGSIVINKMVAFFTFCVGVQIVVTGIAKLFHLHL</sequence>
<proteinExistence type="predicted"/>
<keyword evidence="2" id="KW-1185">Reference proteome</keyword>
<dbReference type="EMBL" id="AP019737">
    <property type="protein sequence ID" value="BBL07899.1"/>
    <property type="molecule type" value="Genomic_DNA"/>
</dbReference>
<dbReference type="Proteomes" id="UP000317465">
    <property type="component" value="Chromosome"/>
</dbReference>
<organism evidence="1 2">
    <name type="scientific">Alistipes onderdonkii subsp. vulgaris</name>
    <dbReference type="NCBI Taxonomy" id="2585117"/>
    <lineage>
        <taxon>Bacteria</taxon>
        <taxon>Pseudomonadati</taxon>
        <taxon>Bacteroidota</taxon>
        <taxon>Bacteroidia</taxon>
        <taxon>Bacteroidales</taxon>
        <taxon>Rikenellaceae</taxon>
        <taxon>Alistipes</taxon>
    </lineage>
</organism>
<evidence type="ECO:0000313" key="1">
    <source>
        <dbReference type="EMBL" id="BBL07899.1"/>
    </source>
</evidence>
<evidence type="ECO:0000313" key="2">
    <source>
        <dbReference type="Proteomes" id="UP000317465"/>
    </source>
</evidence>
<reference evidence="1 2" key="1">
    <citation type="journal article" date="2020" name="Int. J. Syst. Evol. Microbiol.">
        <title>Alistipes communis sp. nov., Alistipes dispar sp. nov. and Alistipes onderdonkii subsp. vulgaris subsp. nov., isolated from human faeces, and creation of Alistipes onderdonkii subsp. onderdonkii subsp. nov.</title>
        <authorList>
            <person name="Sakamoto M."/>
            <person name="Ikeyama N."/>
            <person name="Ogata Y."/>
            <person name="Suda W."/>
            <person name="Iino T."/>
            <person name="Hattori M."/>
            <person name="Ohkuma M."/>
        </authorList>
    </citation>
    <scope>NUCLEOTIDE SEQUENCE [LARGE SCALE GENOMIC DNA]</scope>
    <source>
        <strain evidence="1 2">5CPYCFAH4</strain>
    </source>
</reference>